<accession>A0A8S5QTH9</accession>
<proteinExistence type="predicted"/>
<sequence length="230" mass="26791">MSELKDRLLKQLETDYLENAKDCLKIYEALEKLNRGSVPSDQWMSLVNVQHLEAYPNYIRVYSPSDIGYIFLKGLKGEIKTFTLTLAKAREVYPKVSKEFKRELEDTFGIENLVLSFRELIKTYEDTCEIIGVMPEIDCDSKSELARLKLIRIYEASNVLNHWKFAPLKAQLGFYPSFILEKGKIVFHEMCSNMISFSSDPKLCCGLKEDAYYIGTHFIDLYRDYLLPEF</sequence>
<evidence type="ECO:0000313" key="1">
    <source>
        <dbReference type="EMBL" id="DAE22494.1"/>
    </source>
</evidence>
<reference evidence="1" key="1">
    <citation type="journal article" date="2021" name="Proc. Natl. Acad. Sci. U.S.A.">
        <title>A Catalog of Tens of Thousands of Viruses from Human Metagenomes Reveals Hidden Associations with Chronic Diseases.</title>
        <authorList>
            <person name="Tisza M.J."/>
            <person name="Buck C.B."/>
        </authorList>
    </citation>
    <scope>NUCLEOTIDE SEQUENCE</scope>
    <source>
        <strain evidence="1">CtDAq1</strain>
    </source>
</reference>
<organism evidence="1">
    <name type="scientific">CrAss-like virus sp. ctDAq1</name>
    <dbReference type="NCBI Taxonomy" id="2826822"/>
    <lineage>
        <taxon>Viruses</taxon>
        <taxon>Duplodnaviria</taxon>
        <taxon>Heunggongvirae</taxon>
        <taxon>Uroviricota</taxon>
        <taxon>Caudoviricetes</taxon>
        <taxon>Crassvirales</taxon>
    </lineage>
</organism>
<protein>
    <submittedName>
        <fullName evidence="1">Uncharacterized protein</fullName>
    </submittedName>
</protein>
<name>A0A8S5QTH9_9CAUD</name>
<dbReference type="EMBL" id="BK015733">
    <property type="protein sequence ID" value="DAE22494.1"/>
    <property type="molecule type" value="Genomic_DNA"/>
</dbReference>